<evidence type="ECO:0000313" key="7">
    <source>
        <dbReference type="Proteomes" id="UP001515500"/>
    </source>
</evidence>
<name>A0AB40C3H3_DIOCR</name>
<keyword evidence="7" id="KW-1185">Reference proteome</keyword>
<dbReference type="GeneID" id="120271709"/>
<evidence type="ECO:0000256" key="5">
    <source>
        <dbReference type="ARBA" id="ARBA00023242"/>
    </source>
</evidence>
<dbReference type="PANTHER" id="PTHR31140">
    <property type="entry name" value="B3 DOMAIN-CONTAINING TRANSCRIPTION FACTOR ABI3"/>
    <property type="match status" value="1"/>
</dbReference>
<dbReference type="SUPFAM" id="SSF101936">
    <property type="entry name" value="DNA-binding pseudobarrel domain"/>
    <property type="match status" value="1"/>
</dbReference>
<accession>A0AB40C3H3</accession>
<dbReference type="GO" id="GO:0005634">
    <property type="term" value="C:nucleus"/>
    <property type="evidence" value="ECO:0007669"/>
    <property type="project" value="UniProtKB-SubCell"/>
</dbReference>
<gene>
    <name evidence="8" type="primary">LOC120271709</name>
</gene>
<dbReference type="Gene3D" id="2.40.330.10">
    <property type="entry name" value="DNA-binding pseudobarrel domain"/>
    <property type="match status" value="1"/>
</dbReference>
<feature type="non-terminal residue" evidence="8">
    <location>
        <position position="1"/>
    </location>
</feature>
<dbReference type="CDD" id="cd10017">
    <property type="entry name" value="B3_DNA"/>
    <property type="match status" value="1"/>
</dbReference>
<keyword evidence="3" id="KW-0238">DNA-binding</keyword>
<sequence>EPIVCSSVEGSDYGEGNNHSLIRILQKELTNSDVSNVGRIVLPKKEAEANLPQLGEKAVMVLHMKDFVFPHTWSFKYRYWPNNKSRMYVLETTGDFVRAHGLRTGDFFVIYKNIETGNYLVMGEKELPIPRHINEVLINLNCQKDNNGEYSKNGEDKRSGKQQRNEEKCANLDCKTDLLITKVRRGGIF</sequence>
<proteinExistence type="predicted"/>
<dbReference type="PROSITE" id="PS50863">
    <property type="entry name" value="B3"/>
    <property type="match status" value="1"/>
</dbReference>
<feature type="domain" description="TF-B3" evidence="6">
    <location>
        <begin position="25"/>
        <end position="127"/>
    </location>
</feature>
<dbReference type="InterPro" id="IPR003340">
    <property type="entry name" value="B3_DNA-bd"/>
</dbReference>
<keyword evidence="5" id="KW-0539">Nucleus</keyword>
<keyword evidence="4" id="KW-0804">Transcription</keyword>
<dbReference type="Pfam" id="PF02362">
    <property type="entry name" value="B3"/>
    <property type="match status" value="1"/>
</dbReference>
<dbReference type="PANTHER" id="PTHR31140:SF90">
    <property type="entry name" value="B3 DOMAIN-CONTAINING TRANSCRIPTION FACTOR LEC2"/>
    <property type="match status" value="1"/>
</dbReference>
<dbReference type="RefSeq" id="XP_039134321.1">
    <property type="nucleotide sequence ID" value="XM_039278387.1"/>
</dbReference>
<evidence type="ECO:0000256" key="3">
    <source>
        <dbReference type="ARBA" id="ARBA00023125"/>
    </source>
</evidence>
<dbReference type="GO" id="GO:0003700">
    <property type="term" value="F:DNA-binding transcription factor activity"/>
    <property type="evidence" value="ECO:0007669"/>
    <property type="project" value="InterPro"/>
</dbReference>
<comment type="subcellular location">
    <subcellularLocation>
        <location evidence="1">Nucleus</location>
    </subcellularLocation>
</comment>
<dbReference type="GO" id="GO:0003677">
    <property type="term" value="F:DNA binding"/>
    <property type="evidence" value="ECO:0007669"/>
    <property type="project" value="UniProtKB-KW"/>
</dbReference>
<dbReference type="InterPro" id="IPR015300">
    <property type="entry name" value="DNA-bd_pseudobarrel_sf"/>
</dbReference>
<dbReference type="AlphaFoldDB" id="A0AB40C3H3"/>
<organism evidence="7 8">
    <name type="scientific">Dioscorea cayennensis subsp. rotundata</name>
    <name type="common">White Guinea yam</name>
    <name type="synonym">Dioscorea rotundata</name>
    <dbReference type="NCBI Taxonomy" id="55577"/>
    <lineage>
        <taxon>Eukaryota</taxon>
        <taxon>Viridiplantae</taxon>
        <taxon>Streptophyta</taxon>
        <taxon>Embryophyta</taxon>
        <taxon>Tracheophyta</taxon>
        <taxon>Spermatophyta</taxon>
        <taxon>Magnoliopsida</taxon>
        <taxon>Liliopsida</taxon>
        <taxon>Dioscoreales</taxon>
        <taxon>Dioscoreaceae</taxon>
        <taxon>Dioscorea</taxon>
    </lineage>
</organism>
<evidence type="ECO:0000256" key="1">
    <source>
        <dbReference type="ARBA" id="ARBA00004123"/>
    </source>
</evidence>
<evidence type="ECO:0000313" key="8">
    <source>
        <dbReference type="RefSeq" id="XP_039134321.1"/>
    </source>
</evidence>
<reference evidence="8" key="1">
    <citation type="submission" date="2025-08" db="UniProtKB">
        <authorList>
            <consortium name="RefSeq"/>
        </authorList>
    </citation>
    <scope>IDENTIFICATION</scope>
</reference>
<dbReference type="InterPro" id="IPR044800">
    <property type="entry name" value="LEC2-like"/>
</dbReference>
<evidence type="ECO:0000256" key="4">
    <source>
        <dbReference type="ARBA" id="ARBA00023163"/>
    </source>
</evidence>
<dbReference type="SMART" id="SM01019">
    <property type="entry name" value="B3"/>
    <property type="match status" value="1"/>
</dbReference>
<dbReference type="Proteomes" id="UP001515500">
    <property type="component" value="Chromosome 11"/>
</dbReference>
<protein>
    <submittedName>
        <fullName evidence="8">B3 domain-containing protein Os04g0676650</fullName>
    </submittedName>
</protein>
<evidence type="ECO:0000259" key="6">
    <source>
        <dbReference type="PROSITE" id="PS50863"/>
    </source>
</evidence>
<evidence type="ECO:0000256" key="2">
    <source>
        <dbReference type="ARBA" id="ARBA00023015"/>
    </source>
</evidence>
<keyword evidence="2" id="KW-0805">Transcription regulation</keyword>